<name>A0A3M2RTI8_9HYPO</name>
<evidence type="ECO:0000313" key="2">
    <source>
        <dbReference type="Proteomes" id="UP000277212"/>
    </source>
</evidence>
<organism evidence="1 2">
    <name type="scientific">Fusarium kuroshium</name>
    <dbReference type="NCBI Taxonomy" id="2010991"/>
    <lineage>
        <taxon>Eukaryota</taxon>
        <taxon>Fungi</taxon>
        <taxon>Dikarya</taxon>
        <taxon>Ascomycota</taxon>
        <taxon>Pezizomycotina</taxon>
        <taxon>Sordariomycetes</taxon>
        <taxon>Hypocreomycetidae</taxon>
        <taxon>Hypocreales</taxon>
        <taxon>Nectriaceae</taxon>
        <taxon>Fusarium</taxon>
        <taxon>Fusarium solani species complex</taxon>
    </lineage>
</organism>
<dbReference type="EMBL" id="NKUJ01000301">
    <property type="protein sequence ID" value="RMJ08175.1"/>
    <property type="molecule type" value="Genomic_DNA"/>
</dbReference>
<gene>
    <name evidence="1" type="ORF">CDV36_012213</name>
</gene>
<accession>A0A3M2RTI8</accession>
<proteinExistence type="predicted"/>
<evidence type="ECO:0000313" key="1">
    <source>
        <dbReference type="EMBL" id="RMJ08175.1"/>
    </source>
</evidence>
<dbReference type="AlphaFoldDB" id="A0A3M2RTI8"/>
<sequence>MCITHENEVVCQKCGFVVNFQMNETKCGSNRPDCPKRTIKGQTKVNESECLKCEEEKYKRKRKRGD</sequence>
<dbReference type="Proteomes" id="UP000277212">
    <property type="component" value="Unassembled WGS sequence"/>
</dbReference>
<reference evidence="1 2" key="1">
    <citation type="submission" date="2017-06" db="EMBL/GenBank/DDBJ databases">
        <title>Comparative genomic analysis of Ambrosia Fusariam Clade fungi.</title>
        <authorList>
            <person name="Stajich J.E."/>
            <person name="Carrillo J."/>
            <person name="Kijimoto T."/>
            <person name="Eskalen A."/>
            <person name="O'Donnell K."/>
            <person name="Kasson M."/>
        </authorList>
    </citation>
    <scope>NUCLEOTIDE SEQUENCE [LARGE SCALE GENOMIC DNA]</scope>
    <source>
        <strain evidence="1">UCR3666</strain>
    </source>
</reference>
<protein>
    <submittedName>
        <fullName evidence="1">Uncharacterized protein</fullName>
    </submittedName>
</protein>
<comment type="caution">
    <text evidence="1">The sequence shown here is derived from an EMBL/GenBank/DDBJ whole genome shotgun (WGS) entry which is preliminary data.</text>
</comment>
<keyword evidence="2" id="KW-1185">Reference proteome</keyword>